<feature type="compositionally biased region" description="Low complexity" evidence="2">
    <location>
        <begin position="21"/>
        <end position="31"/>
    </location>
</feature>
<feature type="region of interest" description="Disordered" evidence="2">
    <location>
        <begin position="433"/>
        <end position="518"/>
    </location>
</feature>
<evidence type="ECO:0000256" key="2">
    <source>
        <dbReference type="SAM" id="MobiDB-lite"/>
    </source>
</evidence>
<feature type="coiled-coil region" evidence="1">
    <location>
        <begin position="61"/>
        <end position="115"/>
    </location>
</feature>
<feature type="region of interest" description="Disordered" evidence="2">
    <location>
        <begin position="1"/>
        <end position="31"/>
    </location>
</feature>
<feature type="region of interest" description="Disordered" evidence="2">
    <location>
        <begin position="602"/>
        <end position="643"/>
    </location>
</feature>
<feature type="region of interest" description="Disordered" evidence="2">
    <location>
        <begin position="531"/>
        <end position="581"/>
    </location>
</feature>
<feature type="compositionally biased region" description="Polar residues" evidence="2">
    <location>
        <begin position="605"/>
        <end position="617"/>
    </location>
</feature>
<organism evidence="3">
    <name type="scientific">Noctiluca scintillans</name>
    <name type="common">Sea sparkle</name>
    <name type="synonym">Red tide dinoflagellate</name>
    <dbReference type="NCBI Taxonomy" id="2966"/>
    <lineage>
        <taxon>Eukaryota</taxon>
        <taxon>Sar</taxon>
        <taxon>Alveolata</taxon>
        <taxon>Dinophyceae</taxon>
        <taxon>Noctilucales</taxon>
        <taxon>Noctilucaceae</taxon>
        <taxon>Noctiluca</taxon>
    </lineage>
</organism>
<feature type="compositionally biased region" description="Basic and acidic residues" evidence="2">
    <location>
        <begin position="434"/>
        <end position="446"/>
    </location>
</feature>
<feature type="compositionally biased region" description="Low complexity" evidence="2">
    <location>
        <begin position="467"/>
        <end position="479"/>
    </location>
</feature>
<feature type="compositionally biased region" description="Polar residues" evidence="2">
    <location>
        <begin position="632"/>
        <end position="643"/>
    </location>
</feature>
<keyword evidence="1" id="KW-0175">Coiled coil</keyword>
<feature type="compositionally biased region" description="Polar residues" evidence="2">
    <location>
        <begin position="1"/>
        <end position="11"/>
    </location>
</feature>
<reference evidence="3" key="1">
    <citation type="submission" date="2021-01" db="EMBL/GenBank/DDBJ databases">
        <authorList>
            <person name="Corre E."/>
            <person name="Pelletier E."/>
            <person name="Niang G."/>
            <person name="Scheremetjew M."/>
            <person name="Finn R."/>
            <person name="Kale V."/>
            <person name="Holt S."/>
            <person name="Cochrane G."/>
            <person name="Meng A."/>
            <person name="Brown T."/>
            <person name="Cohen L."/>
        </authorList>
    </citation>
    <scope>NUCLEOTIDE SEQUENCE</scope>
</reference>
<dbReference type="EMBL" id="HBFQ01065059">
    <property type="protein sequence ID" value="CAD8871821.1"/>
    <property type="molecule type" value="Transcribed_RNA"/>
</dbReference>
<gene>
    <name evidence="3" type="ORF">NSCI0253_LOCUS46178</name>
</gene>
<evidence type="ECO:0000256" key="1">
    <source>
        <dbReference type="SAM" id="Coils"/>
    </source>
</evidence>
<proteinExistence type="predicted"/>
<protein>
    <submittedName>
        <fullName evidence="3">Uncharacterized protein</fullName>
    </submittedName>
</protein>
<name>A0A7S1B134_NOCSC</name>
<sequence>MSKVSSRSRSITYPMDREARPSLSSPSPCSSESWRLELEAVYSRAVMTMETKSFTTVMELKALLESRMEEVGRDVSELLQNNTKNVLQRADDKVKERLDVLREEMSKERQEITQELGSQLGVLRKEVSKANVVLESGAEMKRELAQMHTTLDNATKLLQRELTGAYTVGSGTASDELDPNVGGDALATLRKELDETLESHRSQLSASGAQVVELWQELSAARAALWCEVDALRAELRLASVIPEISVPAACDDGAAAFGPVTDAVARRVVKMEGQICNCQTHLEKVALALEVWGSSPMDDERWSKLEDGVAALKDWQAQHDLDLHELAASLEALDQRLTSSGKPGFLVEAHEGANWNHLKTIQEQSRSSPDVGLLQKLLDELCSEVLHMSDSFHKQTEERDSMVKKCERISEDIVVAMNAGFERAQRQLTQSLAERDVPGDVKRCSAETPRALSSTPVRGQGHARSHVSVSHVSSAKSDASPRRTPSEAPQVLNTRGLRQTSRRRSTSGSPAPSAVLSPCRAIASASVTNDTANIPGSATSASRNRTLSANPTPCGSGTPCASGTPCGSGTVVRSPASSPMRRTVTYQEVAPSLLGALQQMMGKSCTSHAGTSSPPTSMAPLPFRPRLRSPAQRTQSFRPREM</sequence>
<accession>A0A7S1B134</accession>
<feature type="compositionally biased region" description="Polar residues" evidence="2">
    <location>
        <begin position="531"/>
        <end position="568"/>
    </location>
</feature>
<dbReference type="AlphaFoldDB" id="A0A7S1B134"/>
<evidence type="ECO:0000313" key="3">
    <source>
        <dbReference type="EMBL" id="CAD8871821.1"/>
    </source>
</evidence>